<comment type="caution">
    <text evidence="2">The sequence shown here is derived from an EMBL/GenBank/DDBJ whole genome shotgun (WGS) entry which is preliminary data.</text>
</comment>
<keyword evidence="1" id="KW-0812">Transmembrane</keyword>
<accession>A0A8J8KJZ5</accession>
<dbReference type="OrthoDB" id="176968at2157"/>
<dbReference type="AlphaFoldDB" id="A0A8J8KJZ5"/>
<gene>
    <name evidence="2" type="ORF">HT576_23505</name>
</gene>
<proteinExistence type="predicted"/>
<evidence type="ECO:0000313" key="3">
    <source>
        <dbReference type="Proteomes" id="UP000728647"/>
    </source>
</evidence>
<feature type="transmembrane region" description="Helical" evidence="1">
    <location>
        <begin position="39"/>
        <end position="61"/>
    </location>
</feature>
<protein>
    <submittedName>
        <fullName evidence="2">Uncharacterized protein</fullName>
    </submittedName>
</protein>
<dbReference type="EMBL" id="JABURA010000004">
    <property type="protein sequence ID" value="NUB93944.1"/>
    <property type="molecule type" value="Genomic_DNA"/>
</dbReference>
<dbReference type="Proteomes" id="UP000728647">
    <property type="component" value="Unassembled WGS sequence"/>
</dbReference>
<name>A0A8J8KJZ5_9EURY</name>
<keyword evidence="1" id="KW-1133">Transmembrane helix</keyword>
<sequence length="119" mass="12694">MLGVFFGFLGLVLAVGGVFCVAEARSYTDEQRARAPRLWRAYAASGAVCCLVCVGSVAWLVTGGTPWTVSGIVSLAAALPCFAQAWFHRTATIDRSPLAERLGEVVARTLNFPEATRQS</sequence>
<evidence type="ECO:0000313" key="2">
    <source>
        <dbReference type="EMBL" id="NUB93944.1"/>
    </source>
</evidence>
<organism evidence="2 3">
    <name type="scientific">Haloterrigena gelatinilytica</name>
    <dbReference type="NCBI Taxonomy" id="2741724"/>
    <lineage>
        <taxon>Archaea</taxon>
        <taxon>Methanobacteriati</taxon>
        <taxon>Methanobacteriota</taxon>
        <taxon>Stenosarchaea group</taxon>
        <taxon>Halobacteria</taxon>
        <taxon>Halobacteriales</taxon>
        <taxon>Natrialbaceae</taxon>
        <taxon>Haloterrigena</taxon>
    </lineage>
</organism>
<keyword evidence="1" id="KW-0472">Membrane</keyword>
<feature type="transmembrane region" description="Helical" evidence="1">
    <location>
        <begin position="6"/>
        <end position="27"/>
    </location>
</feature>
<reference evidence="2" key="1">
    <citation type="submission" date="2020-06" db="EMBL/GenBank/DDBJ databases">
        <title>Haloterrigena sp. nov., an extremely halophilic archaeon isolated from a saline sediment.</title>
        <authorList>
            <person name="Liu B.-B."/>
        </authorList>
    </citation>
    <scope>NUCLEOTIDE SEQUENCE</scope>
    <source>
        <strain evidence="2">SYSU A121-1</strain>
    </source>
</reference>
<feature type="transmembrane region" description="Helical" evidence="1">
    <location>
        <begin position="67"/>
        <end position="87"/>
    </location>
</feature>
<dbReference type="RefSeq" id="WP_174703569.1">
    <property type="nucleotide sequence ID" value="NZ_JABURA010000004.1"/>
</dbReference>
<evidence type="ECO:0000256" key="1">
    <source>
        <dbReference type="SAM" id="Phobius"/>
    </source>
</evidence>